<reference evidence="3 4" key="1">
    <citation type="submission" date="2018-02" db="EMBL/GenBank/DDBJ databases">
        <title>Comparative genomes isolates from brazilian mangrove.</title>
        <authorList>
            <person name="Araujo J.E."/>
            <person name="Taketani R.G."/>
            <person name="Silva M.C.P."/>
            <person name="Loureco M.V."/>
            <person name="Andreote F.D."/>
        </authorList>
    </citation>
    <scope>NUCLEOTIDE SEQUENCE [LARGE SCALE GENOMIC DNA]</scope>
    <source>
        <strain evidence="3 4">Nap-Phe MGV</strain>
    </source>
</reference>
<dbReference type="Gene3D" id="3.10.450.50">
    <property type="match status" value="1"/>
</dbReference>
<evidence type="ECO:0000259" key="2">
    <source>
        <dbReference type="Pfam" id="PF14534"/>
    </source>
</evidence>
<proteinExistence type="predicted"/>
<dbReference type="InterPro" id="IPR011944">
    <property type="entry name" value="Steroid_delta5-4_isomerase"/>
</dbReference>
<dbReference type="Pfam" id="PF14534">
    <property type="entry name" value="DUF4440"/>
    <property type="match status" value="1"/>
</dbReference>
<evidence type="ECO:0000313" key="3">
    <source>
        <dbReference type="EMBL" id="PQO44185.1"/>
    </source>
</evidence>
<dbReference type="InterPro" id="IPR027843">
    <property type="entry name" value="DUF4440"/>
</dbReference>
<comment type="caution">
    <text evidence="3">The sequence shown here is derived from an EMBL/GenBank/DDBJ whole genome shotgun (WGS) entry which is preliminary data.</text>
</comment>
<keyword evidence="1" id="KW-0732">Signal</keyword>
<dbReference type="InterPro" id="IPR032710">
    <property type="entry name" value="NTF2-like_dom_sf"/>
</dbReference>
<evidence type="ECO:0000256" key="1">
    <source>
        <dbReference type="SAM" id="SignalP"/>
    </source>
</evidence>
<gene>
    <name evidence="3" type="ORF">C5Y93_19615</name>
</gene>
<dbReference type="SUPFAM" id="SSF54427">
    <property type="entry name" value="NTF2-like"/>
    <property type="match status" value="1"/>
</dbReference>
<feature type="domain" description="DUF4440" evidence="2">
    <location>
        <begin position="49"/>
        <end position="157"/>
    </location>
</feature>
<dbReference type="AlphaFoldDB" id="A0A2S8GIB0"/>
<organism evidence="3 4">
    <name type="scientific">Blastopirellula marina</name>
    <dbReference type="NCBI Taxonomy" id="124"/>
    <lineage>
        <taxon>Bacteria</taxon>
        <taxon>Pseudomonadati</taxon>
        <taxon>Planctomycetota</taxon>
        <taxon>Planctomycetia</taxon>
        <taxon>Pirellulales</taxon>
        <taxon>Pirellulaceae</taxon>
        <taxon>Blastopirellula</taxon>
    </lineage>
</organism>
<evidence type="ECO:0000313" key="4">
    <source>
        <dbReference type="Proteomes" id="UP000237819"/>
    </source>
</evidence>
<dbReference type="EMBL" id="PUHZ01000020">
    <property type="protein sequence ID" value="PQO44185.1"/>
    <property type="molecule type" value="Genomic_DNA"/>
</dbReference>
<feature type="signal peptide" evidence="1">
    <location>
        <begin position="1"/>
        <end position="29"/>
    </location>
</feature>
<feature type="chain" id="PRO_5015516138" evidence="1">
    <location>
        <begin position="30"/>
        <end position="315"/>
    </location>
</feature>
<name>A0A2S8GIB0_9BACT</name>
<protein>
    <submittedName>
        <fullName evidence="3">DUF4440 domain-containing protein</fullName>
    </submittedName>
</protein>
<dbReference type="NCBIfam" id="TIGR02246">
    <property type="entry name" value="SgcJ/EcaC family oxidoreductase"/>
    <property type="match status" value="1"/>
</dbReference>
<sequence>MECNLVTIMHSAARAVMLVALLAPIPVFGAEEDAKTAVATDQSDDLAAIREQSTAFETAFNQGDAAAISALWTTDGQYVDDAGRSFTGRKEIEAAYADLFKQHSGSKIQIAIDSLRLLSSDAALEEGRALTSPTAGGEPGFSAYSAVHVKVDGKWLMASVRDHWVAVPSAHHNVSDLEWLIGKWTAEEYGNRVESDCRWIANKSFVERTYTTIAPGGAKVSGVQIIGWSPVHGCMQSWNFSADGGHAVGLWTPIEGGFMAEMRGVTGGGVPTQSVNTLTKLDENAYVWQSTARSIGGAALPDTDEVIIKRQTSQP</sequence>
<dbReference type="Proteomes" id="UP000237819">
    <property type="component" value="Unassembled WGS sequence"/>
</dbReference>
<dbReference type="OrthoDB" id="263788at2"/>
<accession>A0A2S8GIB0</accession>